<proteinExistence type="inferred from homology"/>
<sequence length="905" mass="99485">MEGQKIKPIHSLVLDAGPIIKNDPPVSTLLAQAEALYTTQDVLEEIRDPVTRSRFETTLLPFLTLRSPKSESIKVITDFARRTGDLEVLSRQDIRLMALTYELECERNGGDWRLRSVPGQKRLNGSPPVSKTSDSVAEVAPPKAQAGDEIVDSSATPTTDEVAEALESTHIDATSEDSKSTADAVIAAETSSDSEGSDEEGWITPSNLKKHQEMNASKTAEPQEEQKVLQVALITTDFAVQNTTMMMNLNNVSSSLQRITYLKTYVLRCHACFSITKNMSRQFCARCGKPTLLRVSCSTDKNGNFKVHLKKNMQWNNRGNVYSIPKPVAGSANGKLVSGGGKGGWGQELILAEDQKEYVNAMTTAKRRKDKDLMDEDYLPNILSGDRGRNGVSSAITLLPIVDARMPAPGCWRKVMAIKAPVPKTIRKKASSYEVAIMIQPEGGNILHIGSNISLGITSTGLSIYELNKSWTISFYNILWAELVQSKLVIQYAAISKAGLKPVTVKYTVNPEEHQAQQWIEKLMDLSYQDSKRQKRAKVLINPHSGQGKANAFFSKSISPLLNAARCIIDVVETKGRGDGINILQELDIDAFDVVIICSGDGLAHEAFNGLGKRPDARKALKKIAIAHLPCGSGNGLSHNLNDTGNPSEATLSVIKGIRKPIDLIQITQGDNRILSFLSQSTGMGAESDIATEYLRWMGSVRFKLGFATRILVKKVYPADLALKIAIEDKPSIVAYYEKEIANQVAGGYNDQGSRAVEDNSDSAELPPLKYGTVRDNIPEDWMVIPCNNIGTFYCGNLPYMGANAKFFPTALLNDGLMDILKIDGNISRRAALKAYTAVEEDDMTFFNLPHIEYRKVLAYRWMPREQDKGYLSIDGESYPFEPFQAEIHQGLGTVIVKNTQIAGA</sequence>
<dbReference type="Gene3D" id="2.60.200.40">
    <property type="match status" value="1"/>
</dbReference>
<dbReference type="Gene3D" id="3.40.50.10330">
    <property type="entry name" value="Probable inorganic polyphosphate/atp-NAD kinase, domain 1"/>
    <property type="match status" value="1"/>
</dbReference>
<evidence type="ECO:0000256" key="5">
    <source>
        <dbReference type="SAM" id="MobiDB-lite"/>
    </source>
</evidence>
<dbReference type="PROSITE" id="PS50146">
    <property type="entry name" value="DAGK"/>
    <property type="match status" value="1"/>
</dbReference>
<dbReference type="InterPro" id="IPR014881">
    <property type="entry name" value="NOB1_Zn-bd"/>
</dbReference>
<dbReference type="GO" id="GO:0046872">
    <property type="term" value="F:metal ion binding"/>
    <property type="evidence" value="ECO:0007669"/>
    <property type="project" value="UniProtKB-KW"/>
</dbReference>
<dbReference type="SUPFAM" id="SSF144206">
    <property type="entry name" value="NOB1 zinc finger-like"/>
    <property type="match status" value="1"/>
</dbReference>
<evidence type="ECO:0000313" key="7">
    <source>
        <dbReference type="EMBL" id="RFU33712.1"/>
    </source>
</evidence>
<dbReference type="SUPFAM" id="SSF111331">
    <property type="entry name" value="NAD kinase/diacylglycerol kinase-like"/>
    <property type="match status" value="1"/>
</dbReference>
<gene>
    <name evidence="7" type="ORF">B7463_g2630</name>
</gene>
<dbReference type="AlphaFoldDB" id="A0A3E2HKJ1"/>
<organism evidence="7 8">
    <name type="scientific">Scytalidium lignicola</name>
    <name type="common">Hyphomycete</name>
    <dbReference type="NCBI Taxonomy" id="5539"/>
    <lineage>
        <taxon>Eukaryota</taxon>
        <taxon>Fungi</taxon>
        <taxon>Dikarya</taxon>
        <taxon>Ascomycota</taxon>
        <taxon>Pezizomycotina</taxon>
        <taxon>Leotiomycetes</taxon>
        <taxon>Leotiomycetes incertae sedis</taxon>
        <taxon>Scytalidium</taxon>
    </lineage>
</organism>
<dbReference type="CDD" id="cd09876">
    <property type="entry name" value="PIN_Nob1-like"/>
    <property type="match status" value="1"/>
</dbReference>
<dbReference type="EMBL" id="NCSJ02000031">
    <property type="protein sequence ID" value="RFU33712.1"/>
    <property type="molecule type" value="Genomic_DNA"/>
</dbReference>
<dbReference type="Pfam" id="PF24321">
    <property type="entry name" value="DUF7493"/>
    <property type="match status" value="1"/>
</dbReference>
<dbReference type="GO" id="GO:0030490">
    <property type="term" value="P:maturation of SSU-rRNA"/>
    <property type="evidence" value="ECO:0007669"/>
    <property type="project" value="TreeGrafter"/>
</dbReference>
<dbReference type="FunFam" id="3.40.50.1010:FF:000020">
    <property type="entry name" value="20S-pre-rRNA D-site endonuclease NOB1"/>
    <property type="match status" value="1"/>
</dbReference>
<dbReference type="GO" id="GO:0005737">
    <property type="term" value="C:cytoplasm"/>
    <property type="evidence" value="ECO:0007669"/>
    <property type="project" value="UniProtKB-ARBA"/>
</dbReference>
<comment type="caution">
    <text evidence="7">The sequence shown here is derived from an EMBL/GenBank/DDBJ whole genome shotgun (WGS) entry which is preliminary data.</text>
</comment>
<dbReference type="GO" id="GO:0016301">
    <property type="term" value="F:kinase activity"/>
    <property type="evidence" value="ECO:0007669"/>
    <property type="project" value="InterPro"/>
</dbReference>
<dbReference type="Pfam" id="PF17146">
    <property type="entry name" value="PIN_6"/>
    <property type="match status" value="1"/>
</dbReference>
<feature type="non-terminal residue" evidence="7">
    <location>
        <position position="1"/>
    </location>
</feature>
<evidence type="ECO:0000256" key="3">
    <source>
        <dbReference type="ARBA" id="ARBA00022723"/>
    </source>
</evidence>
<name>A0A3E2HKJ1_SCYLI</name>
<dbReference type="Proteomes" id="UP000258309">
    <property type="component" value="Unassembled WGS sequence"/>
</dbReference>
<dbReference type="InterPro" id="IPR039907">
    <property type="entry name" value="NOB1"/>
</dbReference>
<dbReference type="Pfam" id="PF00781">
    <property type="entry name" value="DAGK_cat"/>
    <property type="match status" value="1"/>
</dbReference>
<keyword evidence="8" id="KW-1185">Reference proteome</keyword>
<dbReference type="GO" id="GO:0030688">
    <property type="term" value="C:preribosome, small subunit precursor"/>
    <property type="evidence" value="ECO:0007669"/>
    <property type="project" value="TreeGrafter"/>
</dbReference>
<feature type="domain" description="DAGKc" evidence="6">
    <location>
        <begin position="532"/>
        <end position="671"/>
    </location>
</feature>
<dbReference type="Gene3D" id="6.20.210.10">
    <property type="entry name" value="Nin one binding (NOB1), Zn-ribbon-like"/>
    <property type="match status" value="1"/>
</dbReference>
<dbReference type="Gene3D" id="3.40.50.1010">
    <property type="entry name" value="5'-nuclease"/>
    <property type="match status" value="1"/>
</dbReference>
<comment type="similarity">
    <text evidence="1">Belongs to the NOB1 family.</text>
</comment>
<evidence type="ECO:0000256" key="1">
    <source>
        <dbReference type="ARBA" id="ARBA00005858"/>
    </source>
</evidence>
<dbReference type="InterPro" id="IPR055916">
    <property type="entry name" value="DUF7493"/>
</dbReference>
<keyword evidence="2" id="KW-0540">Nuclease</keyword>
<evidence type="ECO:0000313" key="8">
    <source>
        <dbReference type="Proteomes" id="UP000258309"/>
    </source>
</evidence>
<dbReference type="PANTHER" id="PTHR12814:SF2">
    <property type="entry name" value="RNA-BINDING PROTEIN NOB1"/>
    <property type="match status" value="1"/>
</dbReference>
<keyword evidence="4" id="KW-0378">Hydrolase</keyword>
<dbReference type="InterPro" id="IPR036283">
    <property type="entry name" value="NOB1_Zf-like_sf"/>
</dbReference>
<dbReference type="Pfam" id="PF08772">
    <property type="entry name" value="Zn_ribbon_NOB1"/>
    <property type="match status" value="1"/>
</dbReference>
<dbReference type="InterPro" id="IPR001206">
    <property type="entry name" value="Diacylglycerol_kinase_cat_dom"/>
</dbReference>
<dbReference type="InterPro" id="IPR033411">
    <property type="entry name" value="Ribonuclease_PIN"/>
</dbReference>
<evidence type="ECO:0000259" key="6">
    <source>
        <dbReference type="PROSITE" id="PS50146"/>
    </source>
</evidence>
<reference evidence="7 8" key="1">
    <citation type="submission" date="2018-05" db="EMBL/GenBank/DDBJ databases">
        <title>Draft genome sequence of Scytalidium lignicola DSM 105466, a ubiquitous saprotrophic fungus.</title>
        <authorList>
            <person name="Buettner E."/>
            <person name="Gebauer A.M."/>
            <person name="Hofrichter M."/>
            <person name="Liers C."/>
            <person name="Kellner H."/>
        </authorList>
    </citation>
    <scope>NUCLEOTIDE SEQUENCE [LARGE SCALE GENOMIC DNA]</scope>
    <source>
        <strain evidence="7 8">DSM 105466</strain>
    </source>
</reference>
<protein>
    <recommendedName>
        <fullName evidence="6">DAGKc domain-containing protein</fullName>
    </recommendedName>
</protein>
<dbReference type="InterPro" id="IPR016064">
    <property type="entry name" value="NAD/diacylglycerol_kinase_sf"/>
</dbReference>
<dbReference type="GO" id="GO:0004521">
    <property type="term" value="F:RNA endonuclease activity"/>
    <property type="evidence" value="ECO:0007669"/>
    <property type="project" value="UniProtKB-ARBA"/>
</dbReference>
<evidence type="ECO:0000256" key="2">
    <source>
        <dbReference type="ARBA" id="ARBA00022722"/>
    </source>
</evidence>
<feature type="non-terminal residue" evidence="7">
    <location>
        <position position="905"/>
    </location>
</feature>
<accession>A0A3E2HKJ1</accession>
<dbReference type="GO" id="GO:0016787">
    <property type="term" value="F:hydrolase activity"/>
    <property type="evidence" value="ECO:0007669"/>
    <property type="project" value="UniProtKB-KW"/>
</dbReference>
<dbReference type="OrthoDB" id="446759at2759"/>
<dbReference type="STRING" id="5539.A0A3E2HKJ1"/>
<feature type="region of interest" description="Disordered" evidence="5">
    <location>
        <begin position="115"/>
        <end position="201"/>
    </location>
</feature>
<evidence type="ECO:0000256" key="4">
    <source>
        <dbReference type="ARBA" id="ARBA00022801"/>
    </source>
</evidence>
<dbReference type="GO" id="GO:0031981">
    <property type="term" value="C:nuclear lumen"/>
    <property type="evidence" value="ECO:0007669"/>
    <property type="project" value="UniProtKB-ARBA"/>
</dbReference>
<dbReference type="SMART" id="SM00046">
    <property type="entry name" value="DAGKc"/>
    <property type="match status" value="1"/>
</dbReference>
<dbReference type="InterPro" id="IPR017438">
    <property type="entry name" value="ATP-NAD_kinase_N"/>
</dbReference>
<dbReference type="PANTHER" id="PTHR12814">
    <property type="entry name" value="RNA-BINDING PROTEIN NOB1"/>
    <property type="match status" value="1"/>
</dbReference>
<keyword evidence="3" id="KW-0479">Metal-binding</keyword>